<keyword evidence="9" id="KW-0413">Isomerase</keyword>
<evidence type="ECO:0000256" key="8">
    <source>
        <dbReference type="ARBA" id="ARBA00023144"/>
    </source>
</evidence>
<evidence type="ECO:0000256" key="4">
    <source>
        <dbReference type="ARBA" id="ARBA00004947"/>
    </source>
</evidence>
<evidence type="ECO:0000256" key="3">
    <source>
        <dbReference type="ARBA" id="ARBA00001911"/>
    </source>
</evidence>
<dbReference type="InterPro" id="IPR001509">
    <property type="entry name" value="Epimerase_deHydtase"/>
</dbReference>
<dbReference type="PANTHER" id="PTHR43725:SF47">
    <property type="entry name" value="UDP-GLUCOSE 4-EPIMERASE"/>
    <property type="match status" value="1"/>
</dbReference>
<comment type="pathway">
    <text evidence="4">Carbohydrate metabolism; galactose metabolism.</text>
</comment>
<accession>A0ABD2MG28</accession>
<evidence type="ECO:0000259" key="11">
    <source>
        <dbReference type="Pfam" id="PF01370"/>
    </source>
</evidence>
<dbReference type="Pfam" id="PF01370">
    <property type="entry name" value="Epimerase"/>
    <property type="match status" value="1"/>
</dbReference>
<dbReference type="GO" id="GO:0006012">
    <property type="term" value="P:galactose metabolic process"/>
    <property type="evidence" value="ECO:0007669"/>
    <property type="project" value="UniProtKB-KW"/>
</dbReference>
<dbReference type="Proteomes" id="UP001516400">
    <property type="component" value="Unassembled WGS sequence"/>
</dbReference>
<dbReference type="PANTHER" id="PTHR43725">
    <property type="entry name" value="UDP-GLUCOSE 4-EPIMERASE"/>
    <property type="match status" value="1"/>
</dbReference>
<dbReference type="GO" id="GO:0003978">
    <property type="term" value="F:UDP-glucose 4-epimerase activity"/>
    <property type="evidence" value="ECO:0007669"/>
    <property type="project" value="UniProtKB-EC"/>
</dbReference>
<keyword evidence="7" id="KW-0520">NAD</keyword>
<organism evidence="12 13">
    <name type="scientific">Cryptolaemus montrouzieri</name>
    <dbReference type="NCBI Taxonomy" id="559131"/>
    <lineage>
        <taxon>Eukaryota</taxon>
        <taxon>Metazoa</taxon>
        <taxon>Ecdysozoa</taxon>
        <taxon>Arthropoda</taxon>
        <taxon>Hexapoda</taxon>
        <taxon>Insecta</taxon>
        <taxon>Pterygota</taxon>
        <taxon>Neoptera</taxon>
        <taxon>Endopterygota</taxon>
        <taxon>Coleoptera</taxon>
        <taxon>Polyphaga</taxon>
        <taxon>Cucujiformia</taxon>
        <taxon>Coccinelloidea</taxon>
        <taxon>Coccinellidae</taxon>
        <taxon>Scymninae</taxon>
        <taxon>Scymnini</taxon>
        <taxon>Cryptolaemus</taxon>
    </lineage>
</organism>
<evidence type="ECO:0000256" key="10">
    <source>
        <dbReference type="ARBA" id="ARBA00031827"/>
    </source>
</evidence>
<dbReference type="SUPFAM" id="SSF51735">
    <property type="entry name" value="NAD(P)-binding Rossmann-fold domains"/>
    <property type="match status" value="1"/>
</dbReference>
<dbReference type="Gene3D" id="3.40.50.720">
    <property type="entry name" value="NAD(P)-binding Rossmann-like Domain"/>
    <property type="match status" value="1"/>
</dbReference>
<dbReference type="Gene3D" id="3.90.25.10">
    <property type="entry name" value="UDP-galactose 4-epimerase, domain 1"/>
    <property type="match status" value="2"/>
</dbReference>
<dbReference type="EC" id="5.1.3.7" evidence="5"/>
<dbReference type="NCBIfam" id="TIGR01179">
    <property type="entry name" value="galE"/>
    <property type="match status" value="1"/>
</dbReference>
<evidence type="ECO:0000256" key="7">
    <source>
        <dbReference type="ARBA" id="ARBA00023027"/>
    </source>
</evidence>
<gene>
    <name evidence="12" type="ORF">HHI36_009499</name>
</gene>
<keyword evidence="13" id="KW-1185">Reference proteome</keyword>
<evidence type="ECO:0000256" key="5">
    <source>
        <dbReference type="ARBA" id="ARBA00013175"/>
    </source>
</evidence>
<dbReference type="EC" id="5.1.3.2" evidence="6"/>
<evidence type="ECO:0000313" key="13">
    <source>
        <dbReference type="Proteomes" id="UP001516400"/>
    </source>
</evidence>
<comment type="catalytic activity">
    <reaction evidence="2">
        <text>UDP-alpha-D-glucose = UDP-alpha-D-galactose</text>
        <dbReference type="Rhea" id="RHEA:22168"/>
        <dbReference type="ChEBI" id="CHEBI:58885"/>
        <dbReference type="ChEBI" id="CHEBI:66914"/>
        <dbReference type="EC" id="5.1.3.2"/>
    </reaction>
</comment>
<feature type="domain" description="NAD-dependent epimerase/dehydratase" evidence="11">
    <location>
        <begin position="2"/>
        <end position="161"/>
    </location>
</feature>
<dbReference type="AlphaFoldDB" id="A0ABD2MG28"/>
<evidence type="ECO:0000256" key="2">
    <source>
        <dbReference type="ARBA" id="ARBA00000083"/>
    </source>
</evidence>
<dbReference type="GO" id="GO:0003974">
    <property type="term" value="F:UDP-N-acetylglucosamine 4-epimerase activity"/>
    <property type="evidence" value="ECO:0007669"/>
    <property type="project" value="UniProtKB-EC"/>
</dbReference>
<reference evidence="12 13" key="1">
    <citation type="journal article" date="2021" name="BMC Biol.">
        <title>Horizontally acquired antibacterial genes associated with adaptive radiation of ladybird beetles.</title>
        <authorList>
            <person name="Li H.S."/>
            <person name="Tang X.F."/>
            <person name="Huang Y.H."/>
            <person name="Xu Z.Y."/>
            <person name="Chen M.L."/>
            <person name="Du X.Y."/>
            <person name="Qiu B.Y."/>
            <person name="Chen P.T."/>
            <person name="Zhang W."/>
            <person name="Slipinski A."/>
            <person name="Escalona H.E."/>
            <person name="Waterhouse R.M."/>
            <person name="Zwick A."/>
            <person name="Pang H."/>
        </authorList>
    </citation>
    <scope>NUCLEOTIDE SEQUENCE [LARGE SCALE GENOMIC DNA]</scope>
    <source>
        <strain evidence="12">SYSU2018</strain>
    </source>
</reference>
<comment type="cofactor">
    <cofactor evidence="3">
        <name>NAD(+)</name>
        <dbReference type="ChEBI" id="CHEBI:57540"/>
    </cofactor>
</comment>
<dbReference type="InterPro" id="IPR005886">
    <property type="entry name" value="UDP_G4E"/>
</dbReference>
<sequence length="251" mass="28578">MDYYDNNVAGSNNLFQVMQMNNVKSLIYSSSATVYGNPLFLPFTENHPTGRNISNPYGRTKYFTEELSKDISNTDPKWKIISLRYFNPTGAHPSGIIGEDPKGIPNNLMPYISQVAVGKLHVLNIYGSNYSTPDGTCIRDFIHITDLAKGHLKALHKMFNSEFEGWKAYNLGTGRGYSVLELVKAFEHASGRKVNYKFTSRRYGDIPISYADARLAENDLDWTAEKDIFEMCRDTWKWQSLNPNGYEIDEI</sequence>
<evidence type="ECO:0000256" key="9">
    <source>
        <dbReference type="ARBA" id="ARBA00023235"/>
    </source>
</evidence>
<keyword evidence="8" id="KW-0299">Galactose metabolism</keyword>
<evidence type="ECO:0000256" key="6">
    <source>
        <dbReference type="ARBA" id="ARBA00013189"/>
    </source>
</evidence>
<dbReference type="PRINTS" id="PR01713">
    <property type="entry name" value="NUCEPIMERASE"/>
</dbReference>
<proteinExistence type="predicted"/>
<dbReference type="InterPro" id="IPR036291">
    <property type="entry name" value="NAD(P)-bd_dom_sf"/>
</dbReference>
<protein>
    <recommendedName>
        <fullName evidence="10">UDP-N-acetylglucosamine 4-epimerase</fullName>
        <ecNumber evidence="6">5.1.3.2</ecNumber>
        <ecNumber evidence="5">5.1.3.7</ecNumber>
    </recommendedName>
</protein>
<evidence type="ECO:0000256" key="1">
    <source>
        <dbReference type="ARBA" id="ARBA00000014"/>
    </source>
</evidence>
<comment type="catalytic activity">
    <reaction evidence="1">
        <text>UDP-N-acetyl-alpha-D-glucosamine = UDP-N-acetyl-alpha-D-galactosamine</text>
        <dbReference type="Rhea" id="RHEA:20517"/>
        <dbReference type="ChEBI" id="CHEBI:57705"/>
        <dbReference type="ChEBI" id="CHEBI:67138"/>
        <dbReference type="EC" id="5.1.3.7"/>
    </reaction>
</comment>
<name>A0ABD2MG28_9CUCU</name>
<comment type="caution">
    <text evidence="12">The sequence shown here is derived from an EMBL/GenBank/DDBJ whole genome shotgun (WGS) entry which is preliminary data.</text>
</comment>
<evidence type="ECO:0000313" key="12">
    <source>
        <dbReference type="EMBL" id="KAL3265289.1"/>
    </source>
</evidence>
<dbReference type="EMBL" id="JABFTP020000001">
    <property type="protein sequence ID" value="KAL3265289.1"/>
    <property type="molecule type" value="Genomic_DNA"/>
</dbReference>
<keyword evidence="8" id="KW-0119">Carbohydrate metabolism</keyword>